<accession>F9D1A6</accession>
<organism evidence="1 2">
    <name type="scientific">Prevotella dentalis (strain ATCC 49559 / DSM 3688 / JCM 13448 / NCTC 12043 / ES 2772)</name>
    <name type="common">Mitsuokella dentalis</name>
    <dbReference type="NCBI Taxonomy" id="908937"/>
    <lineage>
        <taxon>Bacteria</taxon>
        <taxon>Pseudomonadati</taxon>
        <taxon>Bacteroidota</taxon>
        <taxon>Bacteroidia</taxon>
        <taxon>Bacteroidales</taxon>
        <taxon>Prevotellaceae</taxon>
        <taxon>Prevotella</taxon>
    </lineage>
</organism>
<evidence type="ECO:0000313" key="1">
    <source>
        <dbReference type="EMBL" id="EGQ16407.1"/>
    </source>
</evidence>
<dbReference type="AlphaFoldDB" id="F9D1A6"/>
<reference evidence="1 2" key="1">
    <citation type="submission" date="2011-04" db="EMBL/GenBank/DDBJ databases">
        <authorList>
            <person name="Muzny D."/>
            <person name="Qin X."/>
            <person name="Deng J."/>
            <person name="Jiang H."/>
            <person name="Liu Y."/>
            <person name="Qu J."/>
            <person name="Song X.-Z."/>
            <person name="Zhang L."/>
            <person name="Thornton R."/>
            <person name="Coyle M."/>
            <person name="Francisco L."/>
            <person name="Jackson L."/>
            <person name="Javaid M."/>
            <person name="Korchina V."/>
            <person name="Kovar C."/>
            <person name="Mata R."/>
            <person name="Mathew T."/>
            <person name="Ngo R."/>
            <person name="Nguyen L."/>
            <person name="Nguyen N."/>
            <person name="Okwuonu G."/>
            <person name="Ongeri F."/>
            <person name="Pham C."/>
            <person name="Simmons D."/>
            <person name="Wilczek-Boney K."/>
            <person name="Hale W."/>
            <person name="Jakkamsetti A."/>
            <person name="Pham P."/>
            <person name="Ruth R."/>
            <person name="San Lucas F."/>
            <person name="Warren J."/>
            <person name="Zhang J."/>
            <person name="Zhao Z."/>
            <person name="Zhou C."/>
            <person name="Zhu D."/>
            <person name="Lee S."/>
            <person name="Bess C."/>
            <person name="Blankenburg K."/>
            <person name="Forbes L."/>
            <person name="Fu Q."/>
            <person name="Gubbala S."/>
            <person name="Hirani K."/>
            <person name="Jayaseelan J.C."/>
            <person name="Lara F."/>
            <person name="Munidasa M."/>
            <person name="Palculict T."/>
            <person name="Patil S."/>
            <person name="Pu L.-L."/>
            <person name="Saada N."/>
            <person name="Tang L."/>
            <person name="Weissenberger G."/>
            <person name="Zhu Y."/>
            <person name="Hemphill L."/>
            <person name="Shang Y."/>
            <person name="Youmans B."/>
            <person name="Ayvaz T."/>
            <person name="Ross M."/>
            <person name="Santibanez J."/>
            <person name="Aqrawi P."/>
            <person name="Gross S."/>
            <person name="Joshi V."/>
            <person name="Fowler G."/>
            <person name="Nazareth L."/>
            <person name="Reid J."/>
            <person name="Worley K."/>
            <person name="Petrosino J."/>
            <person name="Highlander S."/>
            <person name="Gibbs R."/>
        </authorList>
    </citation>
    <scope>NUCLEOTIDE SEQUENCE [LARGE SCALE GENOMIC DNA]</scope>
    <source>
        <strain evidence="1 2">DSM 3688</strain>
    </source>
</reference>
<proteinExistence type="predicted"/>
<sequence length="50" mass="5725">MIEFINIEMMFIYFTRCKVTKKNVTAMQKGLKMSFFSPKGCPVGGFPAQQ</sequence>
<protein>
    <submittedName>
        <fullName evidence="1">Uncharacterized protein</fullName>
    </submittedName>
</protein>
<comment type="caution">
    <text evidence="1">The sequence shown here is derived from an EMBL/GenBank/DDBJ whole genome shotgun (WGS) entry which is preliminary data.</text>
</comment>
<dbReference type="Proteomes" id="UP000007820">
    <property type="component" value="Unassembled WGS sequence"/>
</dbReference>
<evidence type="ECO:0000313" key="2">
    <source>
        <dbReference type="Proteomes" id="UP000007820"/>
    </source>
</evidence>
<dbReference type="EMBL" id="AFPW01000007">
    <property type="protein sequence ID" value="EGQ16407.1"/>
    <property type="molecule type" value="Genomic_DNA"/>
</dbReference>
<name>F9D1A6_PREDD</name>
<gene>
    <name evidence="1" type="ORF">HMPREF9136_0634</name>
</gene>